<dbReference type="RefSeq" id="XP_046068311.1">
    <property type="nucleotide sequence ID" value="XM_046221001.1"/>
</dbReference>
<feature type="compositionally biased region" description="Basic and acidic residues" evidence="1">
    <location>
        <begin position="138"/>
        <end position="147"/>
    </location>
</feature>
<feature type="compositionally biased region" description="Polar residues" evidence="1">
    <location>
        <begin position="26"/>
        <end position="40"/>
    </location>
</feature>
<feature type="compositionally biased region" description="Polar residues" evidence="1">
    <location>
        <begin position="47"/>
        <end position="65"/>
    </location>
</feature>
<proteinExistence type="predicted"/>
<protein>
    <submittedName>
        <fullName evidence="2">Uncharacterized protein</fullName>
    </submittedName>
</protein>
<organism evidence="2 3">
    <name type="scientific">Talaromyces proteolyticus</name>
    <dbReference type="NCBI Taxonomy" id="1131652"/>
    <lineage>
        <taxon>Eukaryota</taxon>
        <taxon>Fungi</taxon>
        <taxon>Dikarya</taxon>
        <taxon>Ascomycota</taxon>
        <taxon>Pezizomycotina</taxon>
        <taxon>Eurotiomycetes</taxon>
        <taxon>Eurotiomycetidae</taxon>
        <taxon>Eurotiales</taxon>
        <taxon>Trichocomaceae</taxon>
        <taxon>Talaromyces</taxon>
        <taxon>Talaromyces sect. Bacilispori</taxon>
    </lineage>
</organism>
<comment type="caution">
    <text evidence="2">The sequence shown here is derived from an EMBL/GenBank/DDBJ whole genome shotgun (WGS) entry which is preliminary data.</text>
</comment>
<feature type="region of interest" description="Disordered" evidence="1">
    <location>
        <begin position="20"/>
        <end position="65"/>
    </location>
</feature>
<gene>
    <name evidence="2" type="ORF">BGW36DRAFT_431532</name>
</gene>
<evidence type="ECO:0000256" key="1">
    <source>
        <dbReference type="SAM" id="MobiDB-lite"/>
    </source>
</evidence>
<keyword evidence="3" id="KW-1185">Reference proteome</keyword>
<name>A0AAD4KHK1_9EURO</name>
<reference evidence="2" key="1">
    <citation type="submission" date="2021-12" db="EMBL/GenBank/DDBJ databases">
        <title>Convergent genome expansion in fungi linked to evolution of root-endophyte symbiosis.</title>
        <authorList>
            <consortium name="DOE Joint Genome Institute"/>
            <person name="Ke Y.-H."/>
            <person name="Bonito G."/>
            <person name="Liao H.-L."/>
            <person name="Looney B."/>
            <person name="Rojas-Flechas A."/>
            <person name="Nash J."/>
            <person name="Hameed K."/>
            <person name="Schadt C."/>
            <person name="Martin F."/>
            <person name="Crous P.W."/>
            <person name="Miettinen O."/>
            <person name="Magnuson J.K."/>
            <person name="Labbe J."/>
            <person name="Jacobson D."/>
            <person name="Doktycz M.J."/>
            <person name="Veneault-Fourrey C."/>
            <person name="Kuo A."/>
            <person name="Mondo S."/>
            <person name="Calhoun S."/>
            <person name="Riley R."/>
            <person name="Ohm R."/>
            <person name="LaButti K."/>
            <person name="Andreopoulos B."/>
            <person name="Pangilinan J."/>
            <person name="Nolan M."/>
            <person name="Tritt A."/>
            <person name="Clum A."/>
            <person name="Lipzen A."/>
            <person name="Daum C."/>
            <person name="Barry K."/>
            <person name="Grigoriev I.V."/>
            <person name="Vilgalys R."/>
        </authorList>
    </citation>
    <scope>NUCLEOTIDE SEQUENCE</scope>
    <source>
        <strain evidence="2">PMI_201</strain>
    </source>
</reference>
<dbReference type="AlphaFoldDB" id="A0AAD4KHK1"/>
<dbReference type="Proteomes" id="UP001201262">
    <property type="component" value="Unassembled WGS sequence"/>
</dbReference>
<evidence type="ECO:0000313" key="2">
    <source>
        <dbReference type="EMBL" id="KAH8692314.1"/>
    </source>
</evidence>
<accession>A0AAD4KHK1</accession>
<sequence length="304" mass="33726">MYNMFPIPPSKMCINAFLKNRPSPPSADQTIHTTSDQPTTKKAIHQSPCQYPNSINRNNTPPSLGTRTLNINPINPTFRPPNERTHLIAHMPKHVKCKTVPSSVPKIKIVPFCCSTESLSPEKCTDNGVVLGLFPQFPKDEDNERSDLNSPNPFKGLKRPSMKSSTRLSQYKKDGKTGIHRGSHSKFTEDGVFSSHREGKTDVPMDANQEYYTEPGKLCSEPEEMNDNESIVPQVTLKTPTDDKAKKPVQANIGLKRKKSAIGSTIDSLGNLSVAEEGYNAALNDGRAQNPVTMEFRPAKKREL</sequence>
<dbReference type="GeneID" id="70251288"/>
<dbReference type="EMBL" id="JAJTJA010000011">
    <property type="protein sequence ID" value="KAH8692314.1"/>
    <property type="molecule type" value="Genomic_DNA"/>
</dbReference>
<evidence type="ECO:0000313" key="3">
    <source>
        <dbReference type="Proteomes" id="UP001201262"/>
    </source>
</evidence>
<feature type="region of interest" description="Disordered" evidence="1">
    <location>
        <begin position="137"/>
        <end position="202"/>
    </location>
</feature>